<dbReference type="KEGG" id="tmai:FVE67_06435"/>
<dbReference type="GO" id="GO:0005829">
    <property type="term" value="C:cytosol"/>
    <property type="evidence" value="ECO:0007669"/>
    <property type="project" value="TreeGrafter"/>
</dbReference>
<dbReference type="RefSeq" id="WP_168719811.1">
    <property type="nucleotide sequence ID" value="NZ_CP042909.1"/>
</dbReference>
<evidence type="ECO:0000256" key="1">
    <source>
        <dbReference type="ARBA" id="ARBA00022679"/>
    </source>
</evidence>
<dbReference type="EMBL" id="CP042909">
    <property type="protein sequence ID" value="QJA06461.1"/>
    <property type="molecule type" value="Genomic_DNA"/>
</dbReference>
<evidence type="ECO:0000256" key="2">
    <source>
        <dbReference type="ARBA" id="ARBA00022777"/>
    </source>
</evidence>
<dbReference type="PANTHER" id="PTHR47690:SF1">
    <property type="entry name" value="GLUCOKINASE"/>
    <property type="match status" value="1"/>
</dbReference>
<name>A0A6H1WTG1_9BACT</name>
<dbReference type="CDD" id="cd24008">
    <property type="entry name" value="ASKHA_NBD_GLK"/>
    <property type="match status" value="1"/>
</dbReference>
<protein>
    <submittedName>
        <fullName evidence="4">ROK family protein</fullName>
    </submittedName>
</protein>
<dbReference type="SUPFAM" id="SSF53067">
    <property type="entry name" value="Actin-like ATPase domain"/>
    <property type="match status" value="1"/>
</dbReference>
<gene>
    <name evidence="4" type="ORF">FVE67_06435</name>
</gene>
<keyword evidence="1" id="KW-0808">Transferase</keyword>
<dbReference type="GO" id="GO:0004340">
    <property type="term" value="F:glucokinase activity"/>
    <property type="evidence" value="ECO:0007669"/>
    <property type="project" value="InterPro"/>
</dbReference>
<dbReference type="Proteomes" id="UP000501253">
    <property type="component" value="Chromosome"/>
</dbReference>
<dbReference type="GO" id="GO:0006096">
    <property type="term" value="P:glycolytic process"/>
    <property type="evidence" value="ECO:0007669"/>
    <property type="project" value="InterPro"/>
</dbReference>
<keyword evidence="2" id="KW-0418">Kinase</keyword>
<dbReference type="AlphaFoldDB" id="A0A6H1WTG1"/>
<dbReference type="GO" id="GO:0005524">
    <property type="term" value="F:ATP binding"/>
    <property type="evidence" value="ECO:0007669"/>
    <property type="project" value="InterPro"/>
</dbReference>
<evidence type="ECO:0000256" key="3">
    <source>
        <dbReference type="RuleBase" id="RU004046"/>
    </source>
</evidence>
<evidence type="ECO:0000313" key="4">
    <source>
        <dbReference type="EMBL" id="QJA06461.1"/>
    </source>
</evidence>
<sequence length="314" mass="34125">MILAADIGGTRSRLGLGTLEGPFRLSRVEILENAAFRSPKTLLKRYLSTLSEVPEMGVLAVAGPVQGRRARLTNLGWKVDAGELERALGFPFFLLNDLEAAAYGLFKVPASEVEKIKPGRRRGAVVAVLGVGTGLGEALLVRHFPLALASEGGHAEYPVDTEEEWGLYRFLKGRFGHVSLERVISGPGLSNVYAYFSGRESSPEEILAAARKGEREALSAVRLVVRALGREASSLVLKALALSGVYLLGGLAQALRPWLDREFEEAFLAKGRLRELLEKVPVYLVRHPSPALLGAALYGRILRARLSAHFLPHT</sequence>
<keyword evidence="5" id="KW-1185">Reference proteome</keyword>
<dbReference type="Gene3D" id="3.30.420.40">
    <property type="match status" value="1"/>
</dbReference>
<dbReference type="PANTHER" id="PTHR47690">
    <property type="entry name" value="GLUCOKINASE"/>
    <property type="match status" value="1"/>
</dbReference>
<accession>A0A6H1WTG1</accession>
<evidence type="ECO:0000313" key="5">
    <source>
        <dbReference type="Proteomes" id="UP000501253"/>
    </source>
</evidence>
<dbReference type="InterPro" id="IPR003836">
    <property type="entry name" value="Glucokinase"/>
</dbReference>
<dbReference type="Gene3D" id="3.40.367.20">
    <property type="match status" value="1"/>
</dbReference>
<dbReference type="InterPro" id="IPR050201">
    <property type="entry name" value="Bacterial_glucokinase"/>
</dbReference>
<dbReference type="GO" id="GO:0005536">
    <property type="term" value="F:D-glucose binding"/>
    <property type="evidence" value="ECO:0007669"/>
    <property type="project" value="InterPro"/>
</dbReference>
<dbReference type="Pfam" id="PF02685">
    <property type="entry name" value="Glucokinase"/>
    <property type="match status" value="1"/>
</dbReference>
<proteinExistence type="inferred from homology"/>
<organism evidence="4 5">
    <name type="scientific">Thermosulfurimonas marina</name>
    <dbReference type="NCBI Taxonomy" id="2047767"/>
    <lineage>
        <taxon>Bacteria</taxon>
        <taxon>Pseudomonadati</taxon>
        <taxon>Thermodesulfobacteriota</taxon>
        <taxon>Thermodesulfobacteria</taxon>
        <taxon>Thermodesulfobacteriales</taxon>
        <taxon>Thermodesulfobacteriaceae</taxon>
        <taxon>Thermosulfurimonas</taxon>
    </lineage>
</organism>
<reference evidence="4 5" key="1">
    <citation type="submission" date="2019-08" db="EMBL/GenBank/DDBJ databases">
        <title>Complete genome sequence of Thermosulfurimonas marina SU872T, an anaerobic thermophilic chemolithoautotrophic bacterium isolated from a shallow marine hydrothermal vent.</title>
        <authorList>
            <person name="Allioux M."/>
            <person name="Jebbar M."/>
            <person name="Slobodkina G."/>
            <person name="Slobodkin A."/>
            <person name="Moalic Y."/>
            <person name="Frolova A."/>
            <person name="Shao Z."/>
            <person name="Alain K."/>
        </authorList>
    </citation>
    <scope>NUCLEOTIDE SEQUENCE [LARGE SCALE GENOMIC DNA]</scope>
    <source>
        <strain evidence="4 5">SU872</strain>
    </source>
</reference>
<dbReference type="InterPro" id="IPR043129">
    <property type="entry name" value="ATPase_NBD"/>
</dbReference>
<comment type="similarity">
    <text evidence="3">Belongs to the bacterial glucokinase family.</text>
</comment>